<feature type="compositionally biased region" description="Low complexity" evidence="1">
    <location>
        <begin position="275"/>
        <end position="297"/>
    </location>
</feature>
<evidence type="ECO:0000313" key="3">
    <source>
        <dbReference type="Proteomes" id="UP000747110"/>
    </source>
</evidence>
<sequence length="297" mass="29435">AAAAPAAAAEGATAGTVGASELHADADSGAARGGGQENVEVRADVEAAALGAAGHAEAAATAGAARAPEIVRTANCAGGPTVTDAAALPPSAPALGMAQFRPSAEVAPPPPLSRSTAASVPLPLAPVVPQLQPGDTSLPPPPPPPPPPPTHLQQSLLSAPEQVLQNSGGGEDMQEPVAAASGHGWQAPGAPSMVTVPQLSDAREPLSPPQQTQQLVCLGSLLQVQPPQVQHWRREPSPPPQAPRQQEPPQPPLAVQQQIVLPLQSKQAGAAPEFPGRAKPAAGKTAAGAARPPGLNG</sequence>
<protein>
    <submittedName>
        <fullName evidence="2">Uncharacterized protein</fullName>
    </submittedName>
</protein>
<keyword evidence="3" id="KW-1185">Reference proteome</keyword>
<feature type="compositionally biased region" description="Polar residues" evidence="1">
    <location>
        <begin position="255"/>
        <end position="267"/>
    </location>
</feature>
<dbReference type="AlphaFoldDB" id="A0A8J4CXK8"/>
<feature type="region of interest" description="Disordered" evidence="1">
    <location>
        <begin position="126"/>
        <end position="214"/>
    </location>
</feature>
<evidence type="ECO:0000313" key="2">
    <source>
        <dbReference type="EMBL" id="GIL89641.1"/>
    </source>
</evidence>
<feature type="non-terminal residue" evidence="2">
    <location>
        <position position="297"/>
    </location>
</feature>
<feature type="compositionally biased region" description="Pro residues" evidence="1">
    <location>
        <begin position="237"/>
        <end position="252"/>
    </location>
</feature>
<accession>A0A8J4CXK8</accession>
<feature type="region of interest" description="Disordered" evidence="1">
    <location>
        <begin position="1"/>
        <end position="38"/>
    </location>
</feature>
<name>A0A8J4CXK8_9CHLO</name>
<comment type="caution">
    <text evidence="2">The sequence shown here is derived from an EMBL/GenBank/DDBJ whole genome shotgun (WGS) entry which is preliminary data.</text>
</comment>
<evidence type="ECO:0000256" key="1">
    <source>
        <dbReference type="SAM" id="MobiDB-lite"/>
    </source>
</evidence>
<proteinExistence type="predicted"/>
<feature type="region of interest" description="Disordered" evidence="1">
    <location>
        <begin position="227"/>
        <end position="297"/>
    </location>
</feature>
<reference evidence="2" key="1">
    <citation type="journal article" date="2021" name="Proc. Natl. Acad. Sci. U.S.A.">
        <title>Three genomes in the algal genus Volvox reveal the fate of a haploid sex-determining region after a transition to homothallism.</title>
        <authorList>
            <person name="Yamamoto K."/>
            <person name="Hamaji T."/>
            <person name="Kawai-Toyooka H."/>
            <person name="Matsuzaki R."/>
            <person name="Takahashi F."/>
            <person name="Nishimura Y."/>
            <person name="Kawachi M."/>
            <person name="Noguchi H."/>
            <person name="Minakuchi Y."/>
            <person name="Umen J.G."/>
            <person name="Toyoda A."/>
            <person name="Nozaki H."/>
        </authorList>
    </citation>
    <scope>NUCLEOTIDE SEQUENCE</scope>
    <source>
        <strain evidence="2">NIES-3786</strain>
    </source>
</reference>
<organism evidence="2 3">
    <name type="scientific">Volvox reticuliferus</name>
    <dbReference type="NCBI Taxonomy" id="1737510"/>
    <lineage>
        <taxon>Eukaryota</taxon>
        <taxon>Viridiplantae</taxon>
        <taxon>Chlorophyta</taxon>
        <taxon>core chlorophytes</taxon>
        <taxon>Chlorophyceae</taxon>
        <taxon>CS clade</taxon>
        <taxon>Chlamydomonadales</taxon>
        <taxon>Volvocaceae</taxon>
        <taxon>Volvox</taxon>
    </lineage>
</organism>
<feature type="non-terminal residue" evidence="2">
    <location>
        <position position="1"/>
    </location>
</feature>
<dbReference type="Proteomes" id="UP000747110">
    <property type="component" value="Unassembled WGS sequence"/>
</dbReference>
<gene>
    <name evidence="2" type="ORF">Vretifemale_17434</name>
</gene>
<feature type="compositionally biased region" description="Pro residues" evidence="1">
    <location>
        <begin position="138"/>
        <end position="150"/>
    </location>
</feature>
<feature type="compositionally biased region" description="Low complexity" evidence="1">
    <location>
        <begin position="1"/>
        <end position="19"/>
    </location>
</feature>
<dbReference type="EMBL" id="BNCP01000051">
    <property type="protein sequence ID" value="GIL89641.1"/>
    <property type="molecule type" value="Genomic_DNA"/>
</dbReference>